<feature type="region of interest" description="Disordered" evidence="1">
    <location>
        <begin position="48"/>
        <end position="95"/>
    </location>
</feature>
<protein>
    <submittedName>
        <fullName evidence="3">Uncharacterized protein LOC115743039</fullName>
    </submittedName>
</protein>
<evidence type="ECO:0000313" key="2">
    <source>
        <dbReference type="Proteomes" id="UP000827889"/>
    </source>
</evidence>
<reference evidence="3" key="1">
    <citation type="submission" date="2025-08" db="UniProtKB">
        <authorList>
            <consortium name="RefSeq"/>
        </authorList>
    </citation>
    <scope>IDENTIFICATION</scope>
    <source>
        <tissue evidence="3">Leaf</tissue>
    </source>
</reference>
<feature type="compositionally biased region" description="Basic residues" evidence="1">
    <location>
        <begin position="62"/>
        <end position="71"/>
    </location>
</feature>
<dbReference type="AlphaFoldDB" id="A0A8B8PG81"/>
<keyword evidence="2" id="KW-1185">Reference proteome</keyword>
<dbReference type="PANTHER" id="PTHR36019">
    <property type="entry name" value="PLANT/PROTEIN"/>
    <property type="match status" value="1"/>
</dbReference>
<evidence type="ECO:0000256" key="1">
    <source>
        <dbReference type="SAM" id="MobiDB-lite"/>
    </source>
</evidence>
<evidence type="ECO:0000313" key="3">
    <source>
        <dbReference type="RefSeq" id="XP_030533487.1"/>
    </source>
</evidence>
<dbReference type="OrthoDB" id="1847777at2759"/>
<organism evidence="2 3">
    <name type="scientific">Rhodamnia argentea</name>
    <dbReference type="NCBI Taxonomy" id="178133"/>
    <lineage>
        <taxon>Eukaryota</taxon>
        <taxon>Viridiplantae</taxon>
        <taxon>Streptophyta</taxon>
        <taxon>Embryophyta</taxon>
        <taxon>Tracheophyta</taxon>
        <taxon>Spermatophyta</taxon>
        <taxon>Magnoliopsida</taxon>
        <taxon>eudicotyledons</taxon>
        <taxon>Gunneridae</taxon>
        <taxon>Pentapetalae</taxon>
        <taxon>rosids</taxon>
        <taxon>malvids</taxon>
        <taxon>Myrtales</taxon>
        <taxon>Myrtaceae</taxon>
        <taxon>Myrtoideae</taxon>
        <taxon>Myrteae</taxon>
        <taxon>Australasian group</taxon>
        <taxon>Rhodamnia</taxon>
    </lineage>
</organism>
<proteinExistence type="predicted"/>
<dbReference type="PANTHER" id="PTHR36019:SF3">
    <property type="entry name" value="PLANT_PROTEIN"/>
    <property type="match status" value="1"/>
</dbReference>
<dbReference type="Proteomes" id="UP000827889">
    <property type="component" value="Chromosome 3"/>
</dbReference>
<dbReference type="GeneID" id="115743039"/>
<accession>A0A8B8PG81</accession>
<gene>
    <name evidence="3" type="primary">LOC115743039</name>
</gene>
<dbReference type="KEGG" id="rarg:115743039"/>
<sequence length="121" mass="13788">MSLNCLTCQAQRRVDLDLDYGCVDHEEPRHLCCVMVDRNWSGPLASPSYEKKISRSGLLGPRTKKAKKGQRRLWGTGASSFGDKPMAGSGEARLVRSSGMRRDWSFEDLRKRRDEKSKSRR</sequence>
<dbReference type="RefSeq" id="XP_030533487.1">
    <property type="nucleotide sequence ID" value="XM_030677627.1"/>
</dbReference>
<name>A0A8B8PG81_9MYRT</name>